<feature type="signal peptide" evidence="1">
    <location>
        <begin position="1"/>
        <end position="20"/>
    </location>
</feature>
<keyword evidence="1" id="KW-0732">Signal</keyword>
<dbReference type="OrthoDB" id="2951040at2759"/>
<accession>A0A0C9X1Y7</accession>
<dbReference type="AlphaFoldDB" id="A0A0C9X1Y7"/>
<proteinExistence type="predicted"/>
<organism evidence="2 3">
    <name type="scientific">Laccaria amethystina LaAM-08-1</name>
    <dbReference type="NCBI Taxonomy" id="1095629"/>
    <lineage>
        <taxon>Eukaryota</taxon>
        <taxon>Fungi</taxon>
        <taxon>Dikarya</taxon>
        <taxon>Basidiomycota</taxon>
        <taxon>Agaricomycotina</taxon>
        <taxon>Agaricomycetes</taxon>
        <taxon>Agaricomycetidae</taxon>
        <taxon>Agaricales</taxon>
        <taxon>Agaricineae</taxon>
        <taxon>Hydnangiaceae</taxon>
        <taxon>Laccaria</taxon>
    </lineage>
</organism>
<evidence type="ECO:0000313" key="2">
    <source>
        <dbReference type="EMBL" id="KIJ91651.1"/>
    </source>
</evidence>
<keyword evidence="3" id="KW-1185">Reference proteome</keyword>
<protein>
    <submittedName>
        <fullName evidence="2">Uncharacterized protein</fullName>
    </submittedName>
</protein>
<reference evidence="3" key="2">
    <citation type="submission" date="2015-01" db="EMBL/GenBank/DDBJ databases">
        <title>Evolutionary Origins and Diversification of the Mycorrhizal Mutualists.</title>
        <authorList>
            <consortium name="DOE Joint Genome Institute"/>
            <consortium name="Mycorrhizal Genomics Consortium"/>
            <person name="Kohler A."/>
            <person name="Kuo A."/>
            <person name="Nagy L.G."/>
            <person name="Floudas D."/>
            <person name="Copeland A."/>
            <person name="Barry K.W."/>
            <person name="Cichocki N."/>
            <person name="Veneault-Fourrey C."/>
            <person name="LaButti K."/>
            <person name="Lindquist E.A."/>
            <person name="Lipzen A."/>
            <person name="Lundell T."/>
            <person name="Morin E."/>
            <person name="Murat C."/>
            <person name="Riley R."/>
            <person name="Ohm R."/>
            <person name="Sun H."/>
            <person name="Tunlid A."/>
            <person name="Henrissat B."/>
            <person name="Grigoriev I.V."/>
            <person name="Hibbett D.S."/>
            <person name="Martin F."/>
        </authorList>
    </citation>
    <scope>NUCLEOTIDE SEQUENCE [LARGE SCALE GENOMIC DNA]</scope>
    <source>
        <strain evidence="3">LaAM-08-1</strain>
    </source>
</reference>
<name>A0A0C9X1Y7_9AGAR</name>
<sequence length="383" mass="40392">MFFPFAISLSILLSILHVYAYLNDTSNADLTWSGNSAHPLSSNSSQWCYFPAANVTKNTACIGTSSSSTSSYQTLIYTHLNLPQGWSIAYYALSQNITLLGDFTYPVPAKGARMCLSGQAVDKSYQTYCQVVFYNNDIVDNESDWCVVALGQSYVSDGCYTAMPSSGTVSAATAPATTVTEAQPAATSGQSSALKLQECASGCGKSQCAFSNLSHAVPVTYPVIVGTPVENCDPNSNATITSAIGGSVQITDTWSVTTSLGVSFKGLSLSVQGSYSSSKALTYSQTITIPIPPGQMGALVANVLYNRTSGNMKIGSNEPFPIISNQPQEVITYGEQITPCNSQFAATNSSPMTCSPSSAVSLKENSLMIFIGLPLIAIFALMV</sequence>
<gene>
    <name evidence="2" type="ORF">K443DRAFT_685842</name>
</gene>
<evidence type="ECO:0000256" key="1">
    <source>
        <dbReference type="SAM" id="SignalP"/>
    </source>
</evidence>
<evidence type="ECO:0000313" key="3">
    <source>
        <dbReference type="Proteomes" id="UP000054477"/>
    </source>
</evidence>
<reference evidence="2 3" key="1">
    <citation type="submission" date="2014-04" db="EMBL/GenBank/DDBJ databases">
        <authorList>
            <consortium name="DOE Joint Genome Institute"/>
            <person name="Kuo A."/>
            <person name="Kohler A."/>
            <person name="Nagy L.G."/>
            <person name="Floudas D."/>
            <person name="Copeland A."/>
            <person name="Barry K.W."/>
            <person name="Cichocki N."/>
            <person name="Veneault-Fourrey C."/>
            <person name="LaButti K."/>
            <person name="Lindquist E.A."/>
            <person name="Lipzen A."/>
            <person name="Lundell T."/>
            <person name="Morin E."/>
            <person name="Murat C."/>
            <person name="Sun H."/>
            <person name="Tunlid A."/>
            <person name="Henrissat B."/>
            <person name="Grigoriev I.V."/>
            <person name="Hibbett D.S."/>
            <person name="Martin F."/>
            <person name="Nordberg H.P."/>
            <person name="Cantor M.N."/>
            <person name="Hua S.X."/>
        </authorList>
    </citation>
    <scope>NUCLEOTIDE SEQUENCE [LARGE SCALE GENOMIC DNA]</scope>
    <source>
        <strain evidence="2 3">LaAM-08-1</strain>
    </source>
</reference>
<dbReference type="EMBL" id="KN838983">
    <property type="protein sequence ID" value="KIJ91651.1"/>
    <property type="molecule type" value="Genomic_DNA"/>
</dbReference>
<dbReference type="Proteomes" id="UP000054477">
    <property type="component" value="Unassembled WGS sequence"/>
</dbReference>
<dbReference type="HOGENOM" id="CLU_729714_0_0_1"/>
<feature type="chain" id="PRO_5002216472" evidence="1">
    <location>
        <begin position="21"/>
        <end position="383"/>
    </location>
</feature>